<dbReference type="EMBL" id="NBWC01000049">
    <property type="protein sequence ID" value="ORL58910.1"/>
    <property type="molecule type" value="Genomic_DNA"/>
</dbReference>
<reference evidence="2 3" key="1">
    <citation type="submission" date="2017-04" db="EMBL/GenBank/DDBJ databases">
        <title>Presence of VIM-2 positive Pseudomonas species in chickens and their surrounding environment.</title>
        <authorList>
            <person name="Zhang R."/>
        </authorList>
    </citation>
    <scope>NUCLEOTIDE SEQUENCE [LARGE SCALE GENOMIC DNA]</scope>
    <source>
        <strain evidence="2 3">DZ-C18</strain>
    </source>
</reference>
<feature type="signal peptide" evidence="1">
    <location>
        <begin position="1"/>
        <end position="23"/>
    </location>
</feature>
<dbReference type="Proteomes" id="UP000193675">
    <property type="component" value="Unassembled WGS sequence"/>
</dbReference>
<evidence type="ECO:0008006" key="4">
    <source>
        <dbReference type="Google" id="ProtNLM"/>
    </source>
</evidence>
<organism evidence="2 3">
    <name type="scientific">Pseudomonas putida</name>
    <name type="common">Arthrobacter siderocapsulatus</name>
    <dbReference type="NCBI Taxonomy" id="303"/>
    <lineage>
        <taxon>Bacteria</taxon>
        <taxon>Pseudomonadati</taxon>
        <taxon>Pseudomonadota</taxon>
        <taxon>Gammaproteobacteria</taxon>
        <taxon>Pseudomonadales</taxon>
        <taxon>Pseudomonadaceae</taxon>
        <taxon>Pseudomonas</taxon>
    </lineage>
</organism>
<dbReference type="PROSITE" id="PS51257">
    <property type="entry name" value="PROKAR_LIPOPROTEIN"/>
    <property type="match status" value="1"/>
</dbReference>
<protein>
    <recommendedName>
        <fullName evidence="4">Lipoprotein</fullName>
    </recommendedName>
</protein>
<accession>A0A1X0ZN50</accession>
<comment type="caution">
    <text evidence="2">The sequence shown here is derived from an EMBL/GenBank/DDBJ whole genome shotgun (WGS) entry which is preliminary data.</text>
</comment>
<feature type="chain" id="PRO_5013140392" description="Lipoprotein" evidence="1">
    <location>
        <begin position="24"/>
        <end position="132"/>
    </location>
</feature>
<keyword evidence="1" id="KW-0732">Signal</keyword>
<proteinExistence type="predicted"/>
<evidence type="ECO:0000313" key="3">
    <source>
        <dbReference type="Proteomes" id="UP000193675"/>
    </source>
</evidence>
<evidence type="ECO:0000313" key="2">
    <source>
        <dbReference type="EMBL" id="ORL58910.1"/>
    </source>
</evidence>
<dbReference type="AlphaFoldDB" id="A0A1X0ZN50"/>
<sequence length="132" mass="14308">MVRKPAAGLLLVAVASLSGCTSAWINDPSPSTADLVNDLKLEGFTCKAGFTTIVCRQTEAYVEKAAKICSSEKGCVPQPCHDVRIVYEITQARDGIPGITQTTERTETRKIPKGDIYSDARIAELKEYCAIK</sequence>
<name>A0A1X0ZN50_PSEPU</name>
<evidence type="ECO:0000256" key="1">
    <source>
        <dbReference type="SAM" id="SignalP"/>
    </source>
</evidence>
<gene>
    <name evidence="2" type="ORF">B7H17_24165</name>
</gene>